<reference evidence="2" key="1">
    <citation type="submission" date="2022-08" db="UniProtKB">
        <authorList>
            <consortium name="EnsemblMetazoa"/>
        </authorList>
    </citation>
    <scope>IDENTIFICATION</scope>
    <source>
        <strain evidence="2">Dongola</strain>
    </source>
</reference>
<feature type="compositionally biased region" description="Low complexity" evidence="1">
    <location>
        <begin position="108"/>
        <end position="118"/>
    </location>
</feature>
<evidence type="ECO:0000313" key="3">
    <source>
        <dbReference type="Proteomes" id="UP000075840"/>
    </source>
</evidence>
<keyword evidence="3" id="KW-1185">Reference proteome</keyword>
<dbReference type="Proteomes" id="UP000075840">
    <property type="component" value="Unassembled WGS sequence"/>
</dbReference>
<sequence>MATLVLTTVAASTVPGLLETTVASAVYMAAAPVFEEVAQVVNEAFADLVEDVTEVVVKTAKKTGEMVVKAAEVTAEVVEKTAEITAEIILNRNTILLPPIKSQQQKGNNSNTRSNENSTNHKENNGNKQSQQNTKTNKQTQSKQTGTARNAGDNGDDPRRRRNLKTTRNCQDETSDETEPHTGASHLHSRTAVHTVRFAGEIRRAADRSGHQVTELIEDGASTIRDGYIRPPTSDSQLQRAHVLRFRDNFEMLREHYPELYRILCRHAGHTQRIPRVFNVFHKIGGRIDKLQYGWILKLSEVDFSAGPTAANLAMFKAYRQEVLDLYDSEIRLRYERNYSEEDIAEIRRAKEMMENTTSEELFENALEGFNLEHGYNNPRIRL</sequence>
<organism evidence="2 3">
    <name type="scientific">Anopheles arabiensis</name>
    <name type="common">Mosquito</name>
    <dbReference type="NCBI Taxonomy" id="7173"/>
    <lineage>
        <taxon>Eukaryota</taxon>
        <taxon>Metazoa</taxon>
        <taxon>Ecdysozoa</taxon>
        <taxon>Arthropoda</taxon>
        <taxon>Hexapoda</taxon>
        <taxon>Insecta</taxon>
        <taxon>Pterygota</taxon>
        <taxon>Neoptera</taxon>
        <taxon>Endopterygota</taxon>
        <taxon>Diptera</taxon>
        <taxon>Nematocera</taxon>
        <taxon>Culicoidea</taxon>
        <taxon>Culicidae</taxon>
        <taxon>Anophelinae</taxon>
        <taxon>Anopheles</taxon>
    </lineage>
</organism>
<proteinExistence type="predicted"/>
<evidence type="ECO:0000313" key="2">
    <source>
        <dbReference type="EnsemblMetazoa" id="AARA000767-PA"/>
    </source>
</evidence>
<protein>
    <submittedName>
        <fullName evidence="2">Uncharacterized protein</fullName>
    </submittedName>
</protein>
<dbReference type="KEGG" id="aara:120904168"/>
<name>A0A182HHR1_ANOAR</name>
<evidence type="ECO:0000256" key="1">
    <source>
        <dbReference type="SAM" id="MobiDB-lite"/>
    </source>
</evidence>
<dbReference type="EMBL" id="APCN01002433">
    <property type="status" value="NOT_ANNOTATED_CDS"/>
    <property type="molecule type" value="Genomic_DNA"/>
</dbReference>
<dbReference type="GeneID" id="120904168"/>
<feature type="compositionally biased region" description="Low complexity" evidence="1">
    <location>
        <begin position="126"/>
        <end position="153"/>
    </location>
</feature>
<accession>A0A182HHR1</accession>
<feature type="region of interest" description="Disordered" evidence="1">
    <location>
        <begin position="100"/>
        <end position="192"/>
    </location>
</feature>
<dbReference type="VEuPathDB" id="VectorBase:AARA000767"/>
<dbReference type="EnsemblMetazoa" id="AARA000767-RA">
    <property type="protein sequence ID" value="AARA000767-PA"/>
    <property type="gene ID" value="AARA000767"/>
</dbReference>
<dbReference type="VEuPathDB" id="VectorBase:AARA21_001419"/>
<dbReference type="AlphaFoldDB" id="A0A182HHR1"/>
<dbReference type="RefSeq" id="XP_040169911.1">
    <property type="nucleotide sequence ID" value="XM_040313977.1"/>
</dbReference>